<dbReference type="SMART" id="SM00857">
    <property type="entry name" value="Resolvase"/>
    <property type="match status" value="1"/>
</dbReference>
<reference evidence="8 9" key="1">
    <citation type="submission" date="2018-05" db="EMBL/GenBank/DDBJ databases">
        <title>Genetic diversity of glacier-inhabiting Cryobacterium bacteria in China and description of Cryobacterium mengkeensis sp. nov. and Arthrobacter glacialis sp. nov.</title>
        <authorList>
            <person name="Liu Q."/>
            <person name="Xin Y.-H."/>
        </authorList>
    </citation>
    <scope>NUCLEOTIDE SEQUENCE [LARGE SCALE GENOMIC DNA]</scope>
    <source>
        <strain evidence="8 9">SK-1</strain>
    </source>
</reference>
<keyword evidence="3" id="KW-0238">DNA-binding</keyword>
<dbReference type="GO" id="GO:0003677">
    <property type="term" value="F:DNA binding"/>
    <property type="evidence" value="ECO:0007669"/>
    <property type="project" value="UniProtKB-KW"/>
</dbReference>
<evidence type="ECO:0000313" key="8">
    <source>
        <dbReference type="EMBL" id="PXA67483.1"/>
    </source>
</evidence>
<evidence type="ECO:0000256" key="2">
    <source>
        <dbReference type="ARBA" id="ARBA00022908"/>
    </source>
</evidence>
<keyword evidence="4" id="KW-0233">DNA recombination</keyword>
<evidence type="ECO:0000256" key="6">
    <source>
        <dbReference type="PROSITE-ProRule" id="PRU10137"/>
    </source>
</evidence>
<dbReference type="Pfam" id="PF02796">
    <property type="entry name" value="HTH_7"/>
    <property type="match status" value="1"/>
</dbReference>
<evidence type="ECO:0000259" key="7">
    <source>
        <dbReference type="PROSITE" id="PS51736"/>
    </source>
</evidence>
<dbReference type="PROSITE" id="PS00397">
    <property type="entry name" value="RECOMBINASES_1"/>
    <property type="match status" value="1"/>
</dbReference>
<dbReference type="Gene3D" id="1.10.10.60">
    <property type="entry name" value="Homeodomain-like"/>
    <property type="match status" value="1"/>
</dbReference>
<dbReference type="InterPro" id="IPR036162">
    <property type="entry name" value="Resolvase-like_N_sf"/>
</dbReference>
<name>A0A317ZQZ9_9MICO</name>
<dbReference type="InterPro" id="IPR050639">
    <property type="entry name" value="SSR_resolvase"/>
</dbReference>
<dbReference type="PROSITE" id="PS51736">
    <property type="entry name" value="RECOMBINASES_3"/>
    <property type="match status" value="1"/>
</dbReference>
<dbReference type="GO" id="GO:0000150">
    <property type="term" value="F:DNA strand exchange activity"/>
    <property type="evidence" value="ECO:0007669"/>
    <property type="project" value="InterPro"/>
</dbReference>
<proteinExistence type="inferred from homology"/>
<keyword evidence="2" id="KW-0229">DNA integration</keyword>
<dbReference type="CDD" id="cd03768">
    <property type="entry name" value="SR_ResInv"/>
    <property type="match status" value="1"/>
</dbReference>
<dbReference type="GO" id="GO:0015074">
    <property type="term" value="P:DNA integration"/>
    <property type="evidence" value="ECO:0007669"/>
    <property type="project" value="UniProtKB-KW"/>
</dbReference>
<dbReference type="OrthoDB" id="128993at2"/>
<keyword evidence="9" id="KW-1185">Reference proteome</keyword>
<comment type="similarity">
    <text evidence="1">Belongs to the site-specific recombinase resolvase family.</text>
</comment>
<dbReference type="InterPro" id="IPR006118">
    <property type="entry name" value="Recombinase_CS"/>
</dbReference>
<evidence type="ECO:0000256" key="5">
    <source>
        <dbReference type="PIRSR" id="PIRSR606118-50"/>
    </source>
</evidence>
<dbReference type="Pfam" id="PF00239">
    <property type="entry name" value="Resolvase"/>
    <property type="match status" value="1"/>
</dbReference>
<dbReference type="Gene3D" id="3.40.50.1390">
    <property type="entry name" value="Resolvase, N-terminal catalytic domain"/>
    <property type="match status" value="1"/>
</dbReference>
<dbReference type="SUPFAM" id="SSF53041">
    <property type="entry name" value="Resolvase-like"/>
    <property type="match status" value="1"/>
</dbReference>
<gene>
    <name evidence="8" type="ORF">CTB96_12215</name>
</gene>
<feature type="active site" description="O-(5'-phospho-DNA)-serine intermediate" evidence="5 6">
    <location>
        <position position="22"/>
    </location>
</feature>
<feature type="domain" description="Resolvase/invertase-type recombinase catalytic" evidence="7">
    <location>
        <begin position="14"/>
        <end position="155"/>
    </location>
</feature>
<comment type="caution">
    <text evidence="8">The sequence shown here is derived from an EMBL/GenBank/DDBJ whole genome shotgun (WGS) entry which is preliminary data.</text>
</comment>
<dbReference type="RefSeq" id="WP_110127167.1">
    <property type="nucleotide sequence ID" value="NZ_QHLY01000012.1"/>
</dbReference>
<dbReference type="InterPro" id="IPR006119">
    <property type="entry name" value="Resolv_N"/>
</dbReference>
<dbReference type="InterPro" id="IPR009057">
    <property type="entry name" value="Homeodomain-like_sf"/>
</dbReference>
<evidence type="ECO:0000313" key="9">
    <source>
        <dbReference type="Proteomes" id="UP000246722"/>
    </source>
</evidence>
<dbReference type="PANTHER" id="PTHR30461">
    <property type="entry name" value="DNA-INVERTASE FROM LAMBDOID PROPHAGE"/>
    <property type="match status" value="1"/>
</dbReference>
<protein>
    <submittedName>
        <fullName evidence="8">Invertase</fullName>
    </submittedName>
</protein>
<organism evidence="8 9">
    <name type="scientific">Cryobacterium arcticum</name>
    <dbReference type="NCBI Taxonomy" id="670052"/>
    <lineage>
        <taxon>Bacteria</taxon>
        <taxon>Bacillati</taxon>
        <taxon>Actinomycetota</taxon>
        <taxon>Actinomycetes</taxon>
        <taxon>Micrococcales</taxon>
        <taxon>Microbacteriaceae</taxon>
        <taxon>Cryobacterium</taxon>
    </lineage>
</organism>
<dbReference type="SUPFAM" id="SSF46689">
    <property type="entry name" value="Homeodomain-like"/>
    <property type="match status" value="1"/>
</dbReference>
<evidence type="ECO:0000256" key="3">
    <source>
        <dbReference type="ARBA" id="ARBA00023125"/>
    </source>
</evidence>
<dbReference type="AlphaFoldDB" id="A0A317ZQZ9"/>
<evidence type="ECO:0000256" key="1">
    <source>
        <dbReference type="ARBA" id="ARBA00009913"/>
    </source>
</evidence>
<accession>A0A317ZQZ9</accession>
<dbReference type="Proteomes" id="UP000246722">
    <property type="component" value="Unassembled WGS sequence"/>
</dbReference>
<dbReference type="PANTHER" id="PTHR30461:SF2">
    <property type="entry name" value="SERINE RECOMBINASE PINE-RELATED"/>
    <property type="match status" value="1"/>
</dbReference>
<sequence length="206" mass="22263">MTDTVLPLPAHPSRTYGYIRVSTRDQDEASQIEAMDKAGIHPADRYVDHGVSGSKTSRPAFDQMLADVESGKILPGDKIAVWKMDRLGRSSGHTISTMQALVNKGIHVKILTEGIDSSTAAGEAMISMLAIFAQMELAFIKERTRAGLAAAKAQGRTGGRARAMDSNQARIAQSEYDKGEKVADIAKSLKVSVPTVYRYLAIAKSR</sequence>
<dbReference type="EMBL" id="QHLY01000012">
    <property type="protein sequence ID" value="PXA67483.1"/>
    <property type="molecule type" value="Genomic_DNA"/>
</dbReference>
<dbReference type="CDD" id="cd00569">
    <property type="entry name" value="HTH_Hin_like"/>
    <property type="match status" value="1"/>
</dbReference>
<evidence type="ECO:0000256" key="4">
    <source>
        <dbReference type="ARBA" id="ARBA00023172"/>
    </source>
</evidence>
<dbReference type="InterPro" id="IPR006120">
    <property type="entry name" value="Resolvase_HTH_dom"/>
</dbReference>